<gene>
    <name evidence="3" type="ORF">MNBD_NITROSPIRAE01-1195</name>
</gene>
<dbReference type="InterPro" id="IPR028081">
    <property type="entry name" value="Leu-bd"/>
</dbReference>
<dbReference type="Gene3D" id="1.25.40.10">
    <property type="entry name" value="Tetratricopeptide repeat domain"/>
    <property type="match status" value="1"/>
</dbReference>
<dbReference type="InterPro" id="IPR011990">
    <property type="entry name" value="TPR-like_helical_dom_sf"/>
</dbReference>
<proteinExistence type="predicted"/>
<organism evidence="3">
    <name type="scientific">hydrothermal vent metagenome</name>
    <dbReference type="NCBI Taxonomy" id="652676"/>
    <lineage>
        <taxon>unclassified sequences</taxon>
        <taxon>metagenomes</taxon>
        <taxon>ecological metagenomes</taxon>
    </lineage>
</organism>
<reference evidence="3" key="1">
    <citation type="submission" date="2018-06" db="EMBL/GenBank/DDBJ databases">
        <authorList>
            <person name="Zhirakovskaya E."/>
        </authorList>
    </citation>
    <scope>NUCLEOTIDE SEQUENCE</scope>
</reference>
<feature type="domain" description="Leucine-binding protein" evidence="2">
    <location>
        <begin position="304"/>
        <end position="639"/>
    </location>
</feature>
<protein>
    <recommendedName>
        <fullName evidence="2">Leucine-binding protein domain-containing protein</fullName>
    </recommendedName>
</protein>
<accession>A0A3B1CNC3</accession>
<dbReference type="SUPFAM" id="SSF53822">
    <property type="entry name" value="Periplasmic binding protein-like I"/>
    <property type="match status" value="1"/>
</dbReference>
<name>A0A3B1CNC3_9ZZZZ</name>
<dbReference type="PANTHER" id="PTHR30483">
    <property type="entry name" value="LEUCINE-SPECIFIC-BINDING PROTEIN"/>
    <property type="match status" value="1"/>
</dbReference>
<dbReference type="InterPro" id="IPR051010">
    <property type="entry name" value="BCAA_transport"/>
</dbReference>
<evidence type="ECO:0000259" key="2">
    <source>
        <dbReference type="Pfam" id="PF13458"/>
    </source>
</evidence>
<dbReference type="AlphaFoldDB" id="A0A3B1CNC3"/>
<evidence type="ECO:0000256" key="1">
    <source>
        <dbReference type="ARBA" id="ARBA00022729"/>
    </source>
</evidence>
<dbReference type="InterPro" id="IPR028082">
    <property type="entry name" value="Peripla_BP_I"/>
</dbReference>
<dbReference type="Gene3D" id="3.40.50.2300">
    <property type="match status" value="2"/>
</dbReference>
<dbReference type="PROSITE" id="PS50005">
    <property type="entry name" value="TPR"/>
    <property type="match status" value="1"/>
</dbReference>
<evidence type="ECO:0000313" key="3">
    <source>
        <dbReference type="EMBL" id="VAX26203.1"/>
    </source>
</evidence>
<dbReference type="InterPro" id="IPR019734">
    <property type="entry name" value="TPR_rpt"/>
</dbReference>
<dbReference type="EMBL" id="UOGF01000007">
    <property type="protein sequence ID" value="VAX26203.1"/>
    <property type="molecule type" value="Genomic_DNA"/>
</dbReference>
<dbReference type="Pfam" id="PF13458">
    <property type="entry name" value="Peripla_BP_6"/>
    <property type="match status" value="1"/>
</dbReference>
<dbReference type="PANTHER" id="PTHR30483:SF6">
    <property type="entry name" value="PERIPLASMIC BINDING PROTEIN OF ABC TRANSPORTER FOR NATURAL AMINO ACIDS"/>
    <property type="match status" value="1"/>
</dbReference>
<sequence length="664" mass="74609">MKQIYLSVFLWSSLFVFSFSGQVFAQDVLPRGSALPSVSLNPVDILSKKNNPKIDVSAELFNASSFAEKNLFSQAKAYFDQGNGEIAGSSLETFLLDYSASSLLPDVYILLSEIYRSKGETNRASELLKTFVDLFPEEPRISAVQLRLSIFYFDSGRLKEIVALWDDVSDDAPNKHRVFGHLIRTYGARKKNLEALHVLMKKRAMHSKFVTPIVVEEEIIQLVRERLNTRDLLSLVKSFGGMFPADEAMMRLMVLYDAKGDYYHEEQMVLQFILEFPRHRSLAQTRQRLAQIKHKIKTSRYLLALILPLSGPLVSFGNKALFGAELAVQLFKEELPGASVGLVVRNAEEDPSRLRMTLESWLDEYHPIAVVGPLLSKEVNRVAAVLEKKDMALITPGATSRRLFSLGNTVFRNAVTNRFLCNAIAEYAVLELEVERIAVLFPDEQLGRRWVDCFSEGIEKLGGEVVLTEGYPLDDTDFSKTILRLKKADLAQDGFVEEIEAEDGTVEELYTPGFEAIFLPADAVRAGLIIPQLLFHEFNTVGILGTNSWKSEEFLKLTGSYADGVVFADGFFKESTDPVIETFVTRYRARFNEEPDIFAAQTYDATRLILAAMRRGALTSAKVKTAIAETVDFPGASGFIYEVLEGEFIKEPFFIQVDQGKFSQ</sequence>
<dbReference type="SUPFAM" id="SSF48452">
    <property type="entry name" value="TPR-like"/>
    <property type="match status" value="1"/>
</dbReference>
<keyword evidence="1" id="KW-0732">Signal</keyword>